<feature type="transmembrane region" description="Helical" evidence="8">
    <location>
        <begin position="167"/>
        <end position="185"/>
    </location>
</feature>
<dbReference type="SUPFAM" id="SSF161111">
    <property type="entry name" value="Cation efflux protein transmembrane domain-like"/>
    <property type="match status" value="1"/>
</dbReference>
<comment type="similarity">
    <text evidence="2">Belongs to the cation diffusion facilitator (CDF) transporter (TC 2.A.4) family.</text>
</comment>
<dbReference type="Gene3D" id="3.30.70.1350">
    <property type="entry name" value="Cation efflux protein, cytoplasmic domain"/>
    <property type="match status" value="1"/>
</dbReference>
<dbReference type="EMBL" id="CP163302">
    <property type="protein sequence ID" value="XDP45044.1"/>
    <property type="molecule type" value="Genomic_DNA"/>
</dbReference>
<proteinExistence type="inferred from homology"/>
<dbReference type="KEGG" id="spue:AB5L97_17545"/>
<comment type="subcellular location">
    <subcellularLocation>
        <location evidence="1">Membrane</location>
        <topology evidence="1">Multi-pass membrane protein</topology>
    </subcellularLocation>
</comment>
<evidence type="ECO:0000259" key="9">
    <source>
        <dbReference type="Pfam" id="PF01545"/>
    </source>
</evidence>
<keyword evidence="6 8" id="KW-0472">Membrane</keyword>
<dbReference type="AlphaFoldDB" id="A0AB39L3X1"/>
<feature type="domain" description="Cation efflux protein transmembrane" evidence="9">
    <location>
        <begin position="96"/>
        <end position="289"/>
    </location>
</feature>
<dbReference type="InterPro" id="IPR036837">
    <property type="entry name" value="Cation_efflux_CTD_sf"/>
</dbReference>
<keyword evidence="4 8" id="KW-0812">Transmembrane</keyword>
<sequence>MSAPHDHTHTPAGHPAHDDAEHAARDAHHGDEHAHDHGHDHSHDHDHDHGHNHSHDHDHGHGFLGALKEFFVPHTHDSSDSIDDALEASSEGVRALKISLFVLLGTTVLQFAVVLVSGSVALLADTVHNFSDALTALPLWVAFLLARRPATRRYTYGLGKAEDLAGLFIIVVVALSAVVAAWQSVDRIIHPQPLENLWWVMAAGVVGFAGNEAVAAYRINVGRRIGSAALVADGIHARTDGFTSLAVVVGAAGVMLGFPLADPIIGLLISAAIFVLLWGTVKSLGQRLLDGVDPELVHRAEHALEHTPGVTGIERVQLRWIGHRLHGSATVRVGAATTVASADVVRGDAAHRLAHALPNVEEITVTTTAG</sequence>
<feature type="region of interest" description="Disordered" evidence="7">
    <location>
        <begin position="1"/>
        <end position="59"/>
    </location>
</feature>
<keyword evidence="3" id="KW-0813">Transport</keyword>
<evidence type="ECO:0000256" key="8">
    <source>
        <dbReference type="SAM" id="Phobius"/>
    </source>
</evidence>
<dbReference type="GO" id="GO:0006882">
    <property type="term" value="P:intracellular zinc ion homeostasis"/>
    <property type="evidence" value="ECO:0007669"/>
    <property type="project" value="TreeGrafter"/>
</dbReference>
<organism evidence="11">
    <name type="scientific">Sinomonas puerhi</name>
    <dbReference type="NCBI Taxonomy" id="3238584"/>
    <lineage>
        <taxon>Bacteria</taxon>
        <taxon>Bacillati</taxon>
        <taxon>Actinomycetota</taxon>
        <taxon>Actinomycetes</taxon>
        <taxon>Micrococcales</taxon>
        <taxon>Micrococcaceae</taxon>
        <taxon>Sinomonas</taxon>
    </lineage>
</organism>
<keyword evidence="5 8" id="KW-1133">Transmembrane helix</keyword>
<evidence type="ECO:0000256" key="1">
    <source>
        <dbReference type="ARBA" id="ARBA00004141"/>
    </source>
</evidence>
<dbReference type="SUPFAM" id="SSF160240">
    <property type="entry name" value="Cation efflux protein cytoplasmic domain-like"/>
    <property type="match status" value="1"/>
</dbReference>
<dbReference type="PANTHER" id="PTHR43840:SF15">
    <property type="entry name" value="MITOCHONDRIAL METAL TRANSPORTER 1-RELATED"/>
    <property type="match status" value="1"/>
</dbReference>
<feature type="transmembrane region" description="Helical" evidence="8">
    <location>
        <begin position="197"/>
        <end position="220"/>
    </location>
</feature>
<evidence type="ECO:0000256" key="6">
    <source>
        <dbReference type="ARBA" id="ARBA00023136"/>
    </source>
</evidence>
<feature type="transmembrane region" description="Helical" evidence="8">
    <location>
        <begin position="241"/>
        <end position="258"/>
    </location>
</feature>
<dbReference type="InterPro" id="IPR027469">
    <property type="entry name" value="Cation_efflux_TMD_sf"/>
</dbReference>
<evidence type="ECO:0000256" key="2">
    <source>
        <dbReference type="ARBA" id="ARBA00008114"/>
    </source>
</evidence>
<dbReference type="InterPro" id="IPR027470">
    <property type="entry name" value="Cation_efflux_CTD"/>
</dbReference>
<dbReference type="Gene3D" id="1.20.1510.10">
    <property type="entry name" value="Cation efflux protein transmembrane domain"/>
    <property type="match status" value="1"/>
</dbReference>
<dbReference type="Pfam" id="PF16916">
    <property type="entry name" value="ZT_dimer"/>
    <property type="match status" value="1"/>
</dbReference>
<feature type="transmembrane region" description="Helical" evidence="8">
    <location>
        <begin position="100"/>
        <end position="124"/>
    </location>
</feature>
<evidence type="ECO:0000256" key="3">
    <source>
        <dbReference type="ARBA" id="ARBA00022448"/>
    </source>
</evidence>
<dbReference type="GO" id="GO:0005886">
    <property type="term" value="C:plasma membrane"/>
    <property type="evidence" value="ECO:0007669"/>
    <property type="project" value="TreeGrafter"/>
</dbReference>
<dbReference type="GO" id="GO:0015341">
    <property type="term" value="F:zinc efflux antiporter activity"/>
    <property type="evidence" value="ECO:0007669"/>
    <property type="project" value="TreeGrafter"/>
</dbReference>
<feature type="transmembrane region" description="Helical" evidence="8">
    <location>
        <begin position="264"/>
        <end position="281"/>
    </location>
</feature>
<feature type="domain" description="Cation efflux protein cytoplasmic" evidence="10">
    <location>
        <begin position="293"/>
        <end position="365"/>
    </location>
</feature>
<evidence type="ECO:0000256" key="5">
    <source>
        <dbReference type="ARBA" id="ARBA00022989"/>
    </source>
</evidence>
<dbReference type="FunFam" id="1.20.1510.10:FF:000006">
    <property type="entry name" value="Divalent cation efflux transporter"/>
    <property type="match status" value="1"/>
</dbReference>
<evidence type="ECO:0000313" key="11">
    <source>
        <dbReference type="EMBL" id="XDP45044.1"/>
    </source>
</evidence>
<name>A0AB39L3X1_9MICC</name>
<dbReference type="RefSeq" id="WP_369045631.1">
    <property type="nucleotide sequence ID" value="NZ_CP163302.1"/>
</dbReference>
<dbReference type="GO" id="GO:0015086">
    <property type="term" value="F:cadmium ion transmembrane transporter activity"/>
    <property type="evidence" value="ECO:0007669"/>
    <property type="project" value="TreeGrafter"/>
</dbReference>
<reference evidence="11" key="1">
    <citation type="submission" date="2024-07" db="EMBL/GenBank/DDBJ databases">
        <authorList>
            <person name="fu j."/>
        </authorList>
    </citation>
    <scope>NUCLEOTIDE SEQUENCE</scope>
    <source>
        <strain evidence="11">P10A9</strain>
    </source>
</reference>
<dbReference type="InterPro" id="IPR002524">
    <property type="entry name" value="Cation_efflux"/>
</dbReference>
<dbReference type="InterPro" id="IPR050291">
    <property type="entry name" value="CDF_Transporter"/>
</dbReference>
<evidence type="ECO:0000259" key="10">
    <source>
        <dbReference type="Pfam" id="PF16916"/>
    </source>
</evidence>
<dbReference type="PANTHER" id="PTHR43840">
    <property type="entry name" value="MITOCHONDRIAL METAL TRANSPORTER 1-RELATED"/>
    <property type="match status" value="1"/>
</dbReference>
<protein>
    <submittedName>
        <fullName evidence="11">Cation diffusion facilitator family transporter</fullName>
    </submittedName>
</protein>
<evidence type="ECO:0000256" key="4">
    <source>
        <dbReference type="ARBA" id="ARBA00022692"/>
    </source>
</evidence>
<dbReference type="GO" id="GO:0015093">
    <property type="term" value="F:ferrous iron transmembrane transporter activity"/>
    <property type="evidence" value="ECO:0007669"/>
    <property type="project" value="TreeGrafter"/>
</dbReference>
<gene>
    <name evidence="11" type="ORF">AB5L97_17545</name>
</gene>
<dbReference type="InterPro" id="IPR058533">
    <property type="entry name" value="Cation_efflux_TM"/>
</dbReference>
<dbReference type="NCBIfam" id="TIGR01297">
    <property type="entry name" value="CDF"/>
    <property type="match status" value="1"/>
</dbReference>
<feature type="transmembrane region" description="Helical" evidence="8">
    <location>
        <begin position="130"/>
        <end position="146"/>
    </location>
</feature>
<dbReference type="Pfam" id="PF01545">
    <property type="entry name" value="Cation_efflux"/>
    <property type="match status" value="1"/>
</dbReference>
<evidence type="ECO:0000256" key="7">
    <source>
        <dbReference type="SAM" id="MobiDB-lite"/>
    </source>
</evidence>
<accession>A0AB39L3X1</accession>